<dbReference type="InterPro" id="IPR022450">
    <property type="entry name" value="TsaD"/>
</dbReference>
<proteinExistence type="inferred from homology"/>
<evidence type="ECO:0000259" key="8">
    <source>
        <dbReference type="Pfam" id="PF00814"/>
    </source>
</evidence>
<dbReference type="OrthoDB" id="10259622at2759"/>
<evidence type="ECO:0000256" key="6">
    <source>
        <dbReference type="ARBA" id="ARBA00048117"/>
    </source>
</evidence>
<dbReference type="Pfam" id="PF00814">
    <property type="entry name" value="TsaD"/>
    <property type="match status" value="1"/>
</dbReference>
<comment type="subunit">
    <text evidence="7">Homodimer.</text>
</comment>
<dbReference type="GO" id="GO:0006508">
    <property type="term" value="P:proteolysis"/>
    <property type="evidence" value="ECO:0007669"/>
    <property type="project" value="UniProtKB-KW"/>
</dbReference>
<organism evidence="9 10">
    <name type="scientific">Cyberlindnera jadinii (strain ATCC 18201 / CBS 1600 / BCRC 20928 / JCM 3617 / NBRC 0987 / NRRL Y-1542)</name>
    <name type="common">Torula yeast</name>
    <name type="synonym">Candida utilis</name>
    <dbReference type="NCBI Taxonomy" id="983966"/>
    <lineage>
        <taxon>Eukaryota</taxon>
        <taxon>Fungi</taxon>
        <taxon>Dikarya</taxon>
        <taxon>Ascomycota</taxon>
        <taxon>Saccharomycotina</taxon>
        <taxon>Saccharomycetes</taxon>
        <taxon>Phaffomycetales</taxon>
        <taxon>Phaffomycetaceae</taxon>
        <taxon>Cyberlindnera</taxon>
    </lineage>
</organism>
<dbReference type="InterPro" id="IPR000905">
    <property type="entry name" value="Gcp-like_dom"/>
</dbReference>
<dbReference type="SUPFAM" id="SSF53067">
    <property type="entry name" value="Actin-like ATPase domain"/>
    <property type="match status" value="2"/>
</dbReference>
<dbReference type="EC" id="2.3.1.234" evidence="1"/>
<protein>
    <recommendedName>
        <fullName evidence="1">N(6)-L-threonylcarbamoyladenine synthase</fullName>
        <ecNumber evidence="1">2.3.1.234</ecNumber>
    </recommendedName>
</protein>
<keyword evidence="9" id="KW-0645">Protease</keyword>
<evidence type="ECO:0000256" key="2">
    <source>
        <dbReference type="ARBA" id="ARBA00022679"/>
    </source>
</evidence>
<comment type="catalytic activity">
    <reaction evidence="6 7">
        <text>L-threonylcarbamoyladenylate + adenosine(37) in tRNA = N(6)-L-threonylcarbamoyladenosine(37) in tRNA + AMP + H(+)</text>
        <dbReference type="Rhea" id="RHEA:37059"/>
        <dbReference type="Rhea" id="RHEA-COMP:10162"/>
        <dbReference type="Rhea" id="RHEA-COMP:10163"/>
        <dbReference type="ChEBI" id="CHEBI:15378"/>
        <dbReference type="ChEBI" id="CHEBI:73682"/>
        <dbReference type="ChEBI" id="CHEBI:74411"/>
        <dbReference type="ChEBI" id="CHEBI:74418"/>
        <dbReference type="ChEBI" id="CHEBI:456215"/>
        <dbReference type="EC" id="2.3.1.234"/>
    </reaction>
</comment>
<evidence type="ECO:0000256" key="7">
    <source>
        <dbReference type="HAMAP-Rule" id="MF_03179"/>
    </source>
</evidence>
<dbReference type="GO" id="GO:0046872">
    <property type="term" value="F:metal ion binding"/>
    <property type="evidence" value="ECO:0007669"/>
    <property type="project" value="UniProtKB-KW"/>
</dbReference>
<comment type="subcellular location">
    <subcellularLocation>
        <location evidence="7">Mitochondrion</location>
    </subcellularLocation>
</comment>
<keyword evidence="5 7" id="KW-0012">Acyltransferase</keyword>
<dbReference type="PRINTS" id="PR00789">
    <property type="entry name" value="OSIALOPTASE"/>
</dbReference>
<comment type="similarity">
    <text evidence="7">Belongs to the KAE1 / TsaD family.</text>
</comment>
<keyword evidence="3 7" id="KW-0819">tRNA processing</keyword>
<keyword evidence="10" id="KW-1185">Reference proteome</keyword>
<dbReference type="NCBIfam" id="TIGR00329">
    <property type="entry name" value="gcp_kae1"/>
    <property type="match status" value="1"/>
</dbReference>
<dbReference type="AlphaFoldDB" id="A0A1E4RZ24"/>
<comment type="cofactor">
    <cofactor evidence="7">
        <name>a divalent metal cation</name>
        <dbReference type="ChEBI" id="CHEBI:60240"/>
    </cofactor>
    <text evidence="7">Binds 1 divalent metal cation per subunit.</text>
</comment>
<dbReference type="EMBL" id="KV453934">
    <property type="protein sequence ID" value="ODV72510.1"/>
    <property type="molecule type" value="Genomic_DNA"/>
</dbReference>
<evidence type="ECO:0000256" key="3">
    <source>
        <dbReference type="ARBA" id="ARBA00022694"/>
    </source>
</evidence>
<dbReference type="OMA" id="NAAMIGC"/>
<reference evidence="9 10" key="1">
    <citation type="journal article" date="2016" name="Proc. Natl. Acad. Sci. U.S.A.">
        <title>Comparative genomics of biotechnologically important yeasts.</title>
        <authorList>
            <person name="Riley R."/>
            <person name="Haridas S."/>
            <person name="Wolfe K.H."/>
            <person name="Lopes M.R."/>
            <person name="Hittinger C.T."/>
            <person name="Goeker M."/>
            <person name="Salamov A.A."/>
            <person name="Wisecaver J.H."/>
            <person name="Long T.M."/>
            <person name="Calvey C.H."/>
            <person name="Aerts A.L."/>
            <person name="Barry K.W."/>
            <person name="Choi C."/>
            <person name="Clum A."/>
            <person name="Coughlan A.Y."/>
            <person name="Deshpande S."/>
            <person name="Douglass A.P."/>
            <person name="Hanson S.J."/>
            <person name="Klenk H.-P."/>
            <person name="LaButti K.M."/>
            <person name="Lapidus A."/>
            <person name="Lindquist E.A."/>
            <person name="Lipzen A.M."/>
            <person name="Meier-Kolthoff J.P."/>
            <person name="Ohm R.A."/>
            <person name="Otillar R.P."/>
            <person name="Pangilinan J.L."/>
            <person name="Peng Y."/>
            <person name="Rokas A."/>
            <person name="Rosa C.A."/>
            <person name="Scheuner C."/>
            <person name="Sibirny A.A."/>
            <person name="Slot J.C."/>
            <person name="Stielow J.B."/>
            <person name="Sun H."/>
            <person name="Kurtzman C.P."/>
            <person name="Blackwell M."/>
            <person name="Grigoriev I.V."/>
            <person name="Jeffries T.W."/>
        </authorList>
    </citation>
    <scope>NUCLEOTIDE SEQUENCE [LARGE SCALE GENOMIC DNA]</scope>
    <source>
        <strain evidence="10">ATCC 18201 / CBS 1600 / BCRC 20928 / JCM 3617 / NBRC 0987 / NRRL Y-1542</strain>
    </source>
</reference>
<dbReference type="GO" id="GO:0005739">
    <property type="term" value="C:mitochondrion"/>
    <property type="evidence" value="ECO:0007669"/>
    <property type="project" value="UniProtKB-SubCell"/>
</dbReference>
<keyword evidence="7" id="KW-0496">Mitochondrion</keyword>
<gene>
    <name evidence="7" type="primary">QRI7</name>
    <name evidence="9" type="ORF">CYBJADRAFT_168445</name>
</gene>
<dbReference type="GO" id="GO:0008233">
    <property type="term" value="F:peptidase activity"/>
    <property type="evidence" value="ECO:0007669"/>
    <property type="project" value="UniProtKB-KW"/>
</dbReference>
<keyword evidence="2 7" id="KW-0808">Transferase</keyword>
<dbReference type="HAMAP" id="MF_01445">
    <property type="entry name" value="TsaD"/>
    <property type="match status" value="1"/>
</dbReference>
<evidence type="ECO:0000256" key="1">
    <source>
        <dbReference type="ARBA" id="ARBA00012156"/>
    </source>
</evidence>
<dbReference type="InterPro" id="IPR017861">
    <property type="entry name" value="KAE1/TsaD"/>
</dbReference>
<dbReference type="InterPro" id="IPR043129">
    <property type="entry name" value="ATPase_NBD"/>
</dbReference>
<dbReference type="PANTHER" id="PTHR11735:SF6">
    <property type="entry name" value="TRNA N6-ADENOSINE THREONYLCARBAMOYLTRANSFERASE, MITOCHONDRIAL"/>
    <property type="match status" value="1"/>
</dbReference>
<dbReference type="Gene3D" id="3.30.420.40">
    <property type="match status" value="2"/>
</dbReference>
<evidence type="ECO:0000313" key="10">
    <source>
        <dbReference type="Proteomes" id="UP000094389"/>
    </source>
</evidence>
<feature type="domain" description="Gcp-like" evidence="8">
    <location>
        <begin position="54"/>
        <end position="343"/>
    </location>
</feature>
<dbReference type="RefSeq" id="XP_020069549.1">
    <property type="nucleotide sequence ID" value="XM_020215374.1"/>
</dbReference>
<sequence length="380" mass="42061">MLRLGRTSLGYSRRFYRVLAIESSCDDTCVALLERPSEKEVYLVEHLKSTLNSVKEGGIIPTRAFDHHQASIATLTQQIIKSHGLHSNPPDLICVTRGPGMKGSLSIGLDFAKGLSVAWAKPTVGVHHMLGHLLTPRFETFNTSSGPKFPFLTLLISGGHTMLVLSKGILEHEILCDTIDVACGDALDKCARSLGLRGNNLGKELETYVQSTQDHWFNHTFNDIPKPLYNKRGRVDQLAFAFGAFQGYVNKQVASPQFQDSHRPSLAYQIQKGIFDHILNKIELTLSKNQDKLQGCKDFVGSGGVASNMALRQSLDNYFHSKNFNTHYPSLGLCTDNAVMIGWAGIELYESGLTTELEVCPISKWPLSEIESVSGWIKNK</sequence>
<name>A0A1E4RZ24_CYBJN</name>
<evidence type="ECO:0000256" key="4">
    <source>
        <dbReference type="ARBA" id="ARBA00022723"/>
    </source>
</evidence>
<keyword evidence="4 7" id="KW-0479">Metal-binding</keyword>
<dbReference type="GeneID" id="30989770"/>
<accession>A0A1E4RZ24</accession>
<comment type="function">
    <text evidence="7">Required for the formation of a threonylcarbamoyl group on adenosine at position 37 (t(6)A37) in mitochondrial tRNAs that read codons beginning with adenine. Probably involved in the transfer of the threonylcarbamoyl moiety of threonylcarbamoyl-AMP (TC-AMP) to the N6 group of A37. Involved in mitochondrial genome maintenance.</text>
</comment>
<dbReference type="GO" id="GO:0072670">
    <property type="term" value="P:mitochondrial tRNA threonylcarbamoyladenosine modification"/>
    <property type="evidence" value="ECO:0007669"/>
    <property type="project" value="TreeGrafter"/>
</dbReference>
<dbReference type="PANTHER" id="PTHR11735">
    <property type="entry name" value="TRNA N6-ADENOSINE THREONYLCARBAMOYLTRANSFERASE"/>
    <property type="match status" value="1"/>
</dbReference>
<keyword evidence="9" id="KW-0378">Hydrolase</keyword>
<dbReference type="Proteomes" id="UP000094389">
    <property type="component" value="Unassembled WGS sequence"/>
</dbReference>
<evidence type="ECO:0000256" key="5">
    <source>
        <dbReference type="ARBA" id="ARBA00023315"/>
    </source>
</evidence>
<dbReference type="GO" id="GO:0061711">
    <property type="term" value="F:tRNA N(6)-L-threonylcarbamoyladenine synthase activity"/>
    <property type="evidence" value="ECO:0007669"/>
    <property type="project" value="UniProtKB-EC"/>
</dbReference>
<dbReference type="STRING" id="983966.A0A1E4RZ24"/>
<evidence type="ECO:0000313" key="9">
    <source>
        <dbReference type="EMBL" id="ODV72510.1"/>
    </source>
</evidence>